<feature type="coiled-coil region" evidence="2">
    <location>
        <begin position="146"/>
        <end position="173"/>
    </location>
</feature>
<protein>
    <recommendedName>
        <fullName evidence="6">Luc7-like protein 3</fullName>
    </recommendedName>
</protein>
<dbReference type="EMBL" id="JAATIP010000163">
    <property type="protein sequence ID" value="KAF4364899.1"/>
    <property type="molecule type" value="Genomic_DNA"/>
</dbReference>
<dbReference type="GO" id="GO:0006376">
    <property type="term" value="P:mRNA splice site recognition"/>
    <property type="evidence" value="ECO:0007669"/>
    <property type="project" value="InterPro"/>
</dbReference>
<evidence type="ECO:0000256" key="1">
    <source>
        <dbReference type="ARBA" id="ARBA00005655"/>
    </source>
</evidence>
<evidence type="ECO:0000256" key="3">
    <source>
        <dbReference type="SAM" id="MobiDB-lite"/>
    </source>
</evidence>
<dbReference type="InterPro" id="IPR004882">
    <property type="entry name" value="Luc7-rel"/>
</dbReference>
<dbReference type="AlphaFoldDB" id="A0A7J6F4T3"/>
<gene>
    <name evidence="4" type="ORF">F8388_020613</name>
</gene>
<feature type="region of interest" description="Disordered" evidence="3">
    <location>
        <begin position="317"/>
        <end position="428"/>
    </location>
</feature>
<keyword evidence="2" id="KW-0175">Coiled coil</keyword>
<comment type="caution">
    <text evidence="4">The sequence shown here is derived from an EMBL/GenBank/DDBJ whole genome shotgun (WGS) entry which is preliminary data.</text>
</comment>
<comment type="similarity">
    <text evidence="1">Belongs to the Luc7 family.</text>
</comment>
<dbReference type="Pfam" id="PF03194">
    <property type="entry name" value="LUC7"/>
    <property type="match status" value="3"/>
</dbReference>
<reference evidence="4 5" key="1">
    <citation type="journal article" date="2020" name="bioRxiv">
        <title>Sequence and annotation of 42 cannabis genomes reveals extensive copy number variation in cannabinoid synthesis and pathogen resistance genes.</title>
        <authorList>
            <person name="Mckernan K.J."/>
            <person name="Helbert Y."/>
            <person name="Kane L.T."/>
            <person name="Ebling H."/>
            <person name="Zhang L."/>
            <person name="Liu B."/>
            <person name="Eaton Z."/>
            <person name="Mclaughlin S."/>
            <person name="Kingan S."/>
            <person name="Baybayan P."/>
            <person name="Concepcion G."/>
            <person name="Jordan M."/>
            <person name="Riva A."/>
            <person name="Barbazuk W."/>
            <person name="Harkins T."/>
        </authorList>
    </citation>
    <scope>NUCLEOTIDE SEQUENCE [LARGE SCALE GENOMIC DNA]</scope>
    <source>
        <strain evidence="5">cv. Jamaican Lion 4</strain>
        <tissue evidence="4">Leaf</tissue>
    </source>
</reference>
<feature type="compositionally biased region" description="Basic and acidic residues" evidence="3">
    <location>
        <begin position="317"/>
        <end position="408"/>
    </location>
</feature>
<dbReference type="Proteomes" id="UP000525078">
    <property type="component" value="Unassembled WGS sequence"/>
</dbReference>
<dbReference type="GO" id="GO:0005685">
    <property type="term" value="C:U1 snRNP"/>
    <property type="evidence" value="ECO:0007669"/>
    <property type="project" value="InterPro"/>
</dbReference>
<accession>A0A7J6F4T3</accession>
<evidence type="ECO:0008006" key="6">
    <source>
        <dbReference type="Google" id="ProtNLM"/>
    </source>
</evidence>
<evidence type="ECO:0000313" key="4">
    <source>
        <dbReference type="EMBL" id="KAF4364899.1"/>
    </source>
</evidence>
<organism evidence="4 5">
    <name type="scientific">Cannabis sativa</name>
    <name type="common">Hemp</name>
    <name type="synonym">Marijuana</name>
    <dbReference type="NCBI Taxonomy" id="3483"/>
    <lineage>
        <taxon>Eukaryota</taxon>
        <taxon>Viridiplantae</taxon>
        <taxon>Streptophyta</taxon>
        <taxon>Embryophyta</taxon>
        <taxon>Tracheophyta</taxon>
        <taxon>Spermatophyta</taxon>
        <taxon>Magnoliopsida</taxon>
        <taxon>eudicotyledons</taxon>
        <taxon>Gunneridae</taxon>
        <taxon>Pentapetalae</taxon>
        <taxon>rosids</taxon>
        <taxon>fabids</taxon>
        <taxon>Rosales</taxon>
        <taxon>Cannabaceae</taxon>
        <taxon>Cannabis</taxon>
    </lineage>
</organism>
<dbReference type="GO" id="GO:0003729">
    <property type="term" value="F:mRNA binding"/>
    <property type="evidence" value="ECO:0007669"/>
    <property type="project" value="InterPro"/>
</dbReference>
<dbReference type="PANTHER" id="PTHR12375">
    <property type="entry name" value="RNA-BINDING PROTEIN LUC7-RELATED"/>
    <property type="match status" value="1"/>
</dbReference>
<proteinExistence type="inferred from homology"/>
<feature type="compositionally biased region" description="Basic residues" evidence="3">
    <location>
        <begin position="409"/>
        <end position="421"/>
    </location>
</feature>
<sequence>MDAQRALLDELMGAARNMTDEERKGFKEVTWDDKEVCGAYMVRFCPHDLFVNTRSDLGETMPKNTRPEVERKVNELMFYEVLIHAADEFCAMHFEKSPRHDAFVPKFETELAQFCEKLVMDLDRRVRRGRERLAQEVEPAPAQPLSSEKAEQLSQLEDKIKNLLEQVESLGEAGKVDEAEALMRKVPINHSLIAHLLLQTFSQTSSILYFLAFKFLTINECITMRFNVVNLELLFLLQQVDTLNTEKAALTQQTLPDKVLLLAQEKKMALCEICGSFLVANDAVERTQSHITGKQHIGYGMVRDFISEYKLAKEKGREEERLAREKETEERRKQREKELDSRRRSVSGDRDRHRDRERERDRYRDRDLDRERSRDWNGRGNRDGGRSGEWRSRNGRDGARDRNRDRSRSRSPVRHGHRRSPRSPVHPY</sequence>
<evidence type="ECO:0000256" key="2">
    <source>
        <dbReference type="SAM" id="Coils"/>
    </source>
</evidence>
<name>A0A7J6F4T3_CANSA</name>
<evidence type="ECO:0000313" key="5">
    <source>
        <dbReference type="Proteomes" id="UP000525078"/>
    </source>
</evidence>